<dbReference type="EMBL" id="LAJG01000005">
    <property type="protein sequence ID" value="KKB81016.1"/>
    <property type="molecule type" value="Genomic_DNA"/>
</dbReference>
<dbReference type="Pfam" id="PF11836">
    <property type="entry name" value="Phage_TAC_11"/>
    <property type="match status" value="1"/>
</dbReference>
<gene>
    <name evidence="2" type="ORF">VW35_02265</name>
</gene>
<name>A0A0F5LF80_9HYPH</name>
<evidence type="ECO:0000313" key="3">
    <source>
        <dbReference type="Proteomes" id="UP000033514"/>
    </source>
</evidence>
<dbReference type="RefSeq" id="WP_046141364.1">
    <property type="nucleotide sequence ID" value="NZ_LAJG01000005.1"/>
</dbReference>
<proteinExistence type="predicted"/>
<reference evidence="2 3" key="1">
    <citation type="submission" date="2015-03" db="EMBL/GenBank/DDBJ databases">
        <authorList>
            <person name="Hassan Y.I."/>
            <person name="Lepp D."/>
            <person name="Zhou T."/>
        </authorList>
    </citation>
    <scope>NUCLEOTIDE SEQUENCE [LARGE SCALE GENOMIC DNA]</scope>
    <source>
        <strain evidence="2 3">GH2-10</strain>
    </source>
</reference>
<feature type="region of interest" description="Disordered" evidence="1">
    <location>
        <begin position="102"/>
        <end position="131"/>
    </location>
</feature>
<dbReference type="InterPro" id="IPR021791">
    <property type="entry name" value="Phage_TAC_11"/>
</dbReference>
<evidence type="ECO:0008006" key="4">
    <source>
        <dbReference type="Google" id="ProtNLM"/>
    </source>
</evidence>
<dbReference type="STRING" id="361041.VW35_02265"/>
<organism evidence="2 3">
    <name type="scientific">Devosia soli</name>
    <dbReference type="NCBI Taxonomy" id="361041"/>
    <lineage>
        <taxon>Bacteria</taxon>
        <taxon>Pseudomonadati</taxon>
        <taxon>Pseudomonadota</taxon>
        <taxon>Alphaproteobacteria</taxon>
        <taxon>Hyphomicrobiales</taxon>
        <taxon>Devosiaceae</taxon>
        <taxon>Devosia</taxon>
    </lineage>
</organism>
<accession>A0A0F5LF80</accession>
<dbReference type="Proteomes" id="UP000033514">
    <property type="component" value="Unassembled WGS sequence"/>
</dbReference>
<dbReference type="PATRIC" id="fig|361041.3.peg.3837"/>
<protein>
    <recommendedName>
        <fullName evidence="4">Gene transfer agent protein</fullName>
    </recommendedName>
</protein>
<dbReference type="OrthoDB" id="7509188at2"/>
<comment type="caution">
    <text evidence="2">The sequence shown here is derived from an EMBL/GenBank/DDBJ whole genome shotgun (WGS) entry which is preliminary data.</text>
</comment>
<keyword evidence="3" id="KW-1185">Reference proteome</keyword>
<evidence type="ECO:0000256" key="1">
    <source>
        <dbReference type="SAM" id="MobiDB-lite"/>
    </source>
</evidence>
<feature type="compositionally biased region" description="Polar residues" evidence="1">
    <location>
        <begin position="119"/>
        <end position="131"/>
    </location>
</feature>
<sequence>MARDASIGPLSWADGKYTFRLGWGELALLQEATDCGPYFLLERLGGKHWRIGDISSTIRLALIGGGAEPAKALSLVEAYVESRPPMENVMLAYAIVSAGVQGAPDEPLKKPRARRRAKSSTVSQTESGASA</sequence>
<dbReference type="AlphaFoldDB" id="A0A0F5LF80"/>
<evidence type="ECO:0000313" key="2">
    <source>
        <dbReference type="EMBL" id="KKB81016.1"/>
    </source>
</evidence>